<keyword evidence="3" id="KW-1185">Reference proteome</keyword>
<dbReference type="OrthoDB" id="3365698at2759"/>
<dbReference type="InParanoid" id="A0A2H3DE08"/>
<evidence type="ECO:0000256" key="1">
    <source>
        <dbReference type="SAM" id="Coils"/>
    </source>
</evidence>
<dbReference type="EMBL" id="KZ293656">
    <property type="protein sequence ID" value="PBK93465.1"/>
    <property type="molecule type" value="Genomic_DNA"/>
</dbReference>
<sequence>MSLKASDHLCRSCGISISRKPFLDDLSCFGSFDSYLNTNEPLPEIEATRLRHTVLKDMSDEMTRLNSEMERVRSLMGEIEKEHELLQARIK</sequence>
<accession>A0A2H3DE08</accession>
<gene>
    <name evidence="2" type="ORF">ARMGADRAFT_1101497</name>
</gene>
<feature type="coiled-coil region" evidence="1">
    <location>
        <begin position="55"/>
        <end position="89"/>
    </location>
</feature>
<keyword evidence="1" id="KW-0175">Coiled coil</keyword>
<evidence type="ECO:0000313" key="3">
    <source>
        <dbReference type="Proteomes" id="UP000217790"/>
    </source>
</evidence>
<evidence type="ECO:0000313" key="2">
    <source>
        <dbReference type="EMBL" id="PBK93465.1"/>
    </source>
</evidence>
<protein>
    <submittedName>
        <fullName evidence="2">Uncharacterized protein</fullName>
    </submittedName>
</protein>
<reference evidence="3" key="1">
    <citation type="journal article" date="2017" name="Nat. Ecol. Evol.">
        <title>Genome expansion and lineage-specific genetic innovations in the forest pathogenic fungi Armillaria.</title>
        <authorList>
            <person name="Sipos G."/>
            <person name="Prasanna A.N."/>
            <person name="Walter M.C."/>
            <person name="O'Connor E."/>
            <person name="Balint B."/>
            <person name="Krizsan K."/>
            <person name="Kiss B."/>
            <person name="Hess J."/>
            <person name="Varga T."/>
            <person name="Slot J."/>
            <person name="Riley R."/>
            <person name="Boka B."/>
            <person name="Rigling D."/>
            <person name="Barry K."/>
            <person name="Lee J."/>
            <person name="Mihaltcheva S."/>
            <person name="LaButti K."/>
            <person name="Lipzen A."/>
            <person name="Waldron R."/>
            <person name="Moloney N.M."/>
            <person name="Sperisen C."/>
            <person name="Kredics L."/>
            <person name="Vagvoelgyi C."/>
            <person name="Patrignani A."/>
            <person name="Fitzpatrick D."/>
            <person name="Nagy I."/>
            <person name="Doyle S."/>
            <person name="Anderson J.B."/>
            <person name="Grigoriev I.V."/>
            <person name="Gueldener U."/>
            <person name="Muensterkoetter M."/>
            <person name="Nagy L.G."/>
        </authorList>
    </citation>
    <scope>NUCLEOTIDE SEQUENCE [LARGE SCALE GENOMIC DNA]</scope>
    <source>
        <strain evidence="3">Ar21-2</strain>
    </source>
</reference>
<proteinExistence type="predicted"/>
<dbReference type="Proteomes" id="UP000217790">
    <property type="component" value="Unassembled WGS sequence"/>
</dbReference>
<name>A0A2H3DE08_ARMGA</name>
<organism evidence="2 3">
    <name type="scientific">Armillaria gallica</name>
    <name type="common">Bulbous honey fungus</name>
    <name type="synonym">Armillaria bulbosa</name>
    <dbReference type="NCBI Taxonomy" id="47427"/>
    <lineage>
        <taxon>Eukaryota</taxon>
        <taxon>Fungi</taxon>
        <taxon>Dikarya</taxon>
        <taxon>Basidiomycota</taxon>
        <taxon>Agaricomycotina</taxon>
        <taxon>Agaricomycetes</taxon>
        <taxon>Agaricomycetidae</taxon>
        <taxon>Agaricales</taxon>
        <taxon>Marasmiineae</taxon>
        <taxon>Physalacriaceae</taxon>
        <taxon>Armillaria</taxon>
    </lineage>
</organism>
<dbReference type="STRING" id="47427.A0A2H3DE08"/>
<dbReference type="AlphaFoldDB" id="A0A2H3DE08"/>